<dbReference type="InterPro" id="IPR033136">
    <property type="entry name" value="DNA_ligase_CS"/>
</dbReference>
<proteinExistence type="inferred from homology"/>
<dbReference type="PIRSF" id="PIRSF001604">
    <property type="entry name" value="LigA"/>
    <property type="match status" value="1"/>
</dbReference>
<dbReference type="Pfam" id="PF00533">
    <property type="entry name" value="BRCT"/>
    <property type="match status" value="1"/>
</dbReference>
<keyword evidence="11 14" id="KW-0234">DNA repair</keyword>
<dbReference type="InterPro" id="IPR001679">
    <property type="entry name" value="DNA_ligase"/>
</dbReference>
<dbReference type="Gene3D" id="1.10.150.20">
    <property type="entry name" value="5' to 3' exonuclease, C-terminal subdomain"/>
    <property type="match status" value="2"/>
</dbReference>
<keyword evidence="8 14" id="KW-0862">Zinc</keyword>
<dbReference type="InterPro" id="IPR010994">
    <property type="entry name" value="RuvA_2-like"/>
</dbReference>
<dbReference type="Pfam" id="PF22745">
    <property type="entry name" value="Nlig-Ia"/>
    <property type="match status" value="1"/>
</dbReference>
<keyword evidence="10 14" id="KW-0520">NAD</keyword>
<comment type="similarity">
    <text evidence="13 14">Belongs to the NAD-dependent DNA ligase family. LigA subfamily.</text>
</comment>
<keyword evidence="4 14" id="KW-0436">Ligase</keyword>
<dbReference type="EC" id="6.5.1.2" evidence="2 14"/>
<feature type="binding site" evidence="14">
    <location>
        <position position="175"/>
    </location>
    <ligand>
        <name>NAD(+)</name>
        <dbReference type="ChEBI" id="CHEBI:57540"/>
    </ligand>
</feature>
<evidence type="ECO:0000259" key="16">
    <source>
        <dbReference type="PROSITE" id="PS50172"/>
    </source>
</evidence>
<comment type="cofactor">
    <cofactor evidence="14">
        <name>Mg(2+)</name>
        <dbReference type="ChEBI" id="CHEBI:18420"/>
    </cofactor>
    <cofactor evidence="14">
        <name>Mn(2+)</name>
        <dbReference type="ChEBI" id="CHEBI:29035"/>
    </cofactor>
</comment>
<protein>
    <recommendedName>
        <fullName evidence="3 14">DNA ligase</fullName>
        <ecNumber evidence="2 14">6.5.1.2</ecNumber>
    </recommendedName>
    <alternativeName>
        <fullName evidence="14">Polydeoxyribonucleotide synthase [NAD(+)]</fullName>
    </alternativeName>
</protein>
<evidence type="ECO:0000256" key="12">
    <source>
        <dbReference type="ARBA" id="ARBA00034005"/>
    </source>
</evidence>
<keyword evidence="14" id="KW-0464">Manganese</keyword>
<dbReference type="FunFam" id="3.30.470.30:FF:000001">
    <property type="entry name" value="DNA ligase"/>
    <property type="match status" value="1"/>
</dbReference>
<evidence type="ECO:0000313" key="17">
    <source>
        <dbReference type="EMBL" id="TXF13679.1"/>
    </source>
</evidence>
<dbReference type="SUPFAM" id="SSF52113">
    <property type="entry name" value="BRCT domain"/>
    <property type="match status" value="1"/>
</dbReference>
<dbReference type="PROSITE" id="PS01056">
    <property type="entry name" value="DNA_LIGASE_N2"/>
    <property type="match status" value="1"/>
</dbReference>
<evidence type="ECO:0000313" key="18">
    <source>
        <dbReference type="Proteomes" id="UP000321201"/>
    </source>
</evidence>
<dbReference type="InterPro" id="IPR003583">
    <property type="entry name" value="Hlx-hairpin-Hlx_DNA-bd_motif"/>
</dbReference>
<feature type="binding site" evidence="14">
    <location>
        <position position="115"/>
    </location>
    <ligand>
        <name>NAD(+)</name>
        <dbReference type="ChEBI" id="CHEBI:57540"/>
    </ligand>
</feature>
<evidence type="ECO:0000256" key="8">
    <source>
        <dbReference type="ARBA" id="ARBA00022833"/>
    </source>
</evidence>
<dbReference type="GO" id="GO:0003677">
    <property type="term" value="F:DNA binding"/>
    <property type="evidence" value="ECO:0007669"/>
    <property type="project" value="InterPro"/>
</dbReference>
<dbReference type="FunFam" id="1.10.150.20:FF:000006">
    <property type="entry name" value="DNA ligase"/>
    <property type="match status" value="1"/>
</dbReference>
<dbReference type="CDD" id="cd00114">
    <property type="entry name" value="LIGANc"/>
    <property type="match status" value="1"/>
</dbReference>
<dbReference type="Pfam" id="PF03120">
    <property type="entry name" value="OB_DNA_ligase"/>
    <property type="match status" value="1"/>
</dbReference>
<keyword evidence="7 14" id="KW-0227">DNA damage</keyword>
<dbReference type="Gene3D" id="1.10.287.610">
    <property type="entry name" value="Helix hairpin bin"/>
    <property type="match status" value="1"/>
</dbReference>
<gene>
    <name evidence="14 17" type="primary">ligA</name>
    <name evidence="17" type="ORF">FR698_00780</name>
</gene>
<feature type="binding site" evidence="14">
    <location>
        <position position="138"/>
    </location>
    <ligand>
        <name>NAD(+)</name>
        <dbReference type="ChEBI" id="CHEBI:57540"/>
    </ligand>
</feature>
<dbReference type="InterPro" id="IPR001357">
    <property type="entry name" value="BRCT_dom"/>
</dbReference>
<dbReference type="InterPro" id="IPR004149">
    <property type="entry name" value="Znf_DNAligase_C4"/>
</dbReference>
<dbReference type="FunFam" id="1.10.150.20:FF:000007">
    <property type="entry name" value="DNA ligase"/>
    <property type="match status" value="1"/>
</dbReference>
<evidence type="ECO:0000256" key="5">
    <source>
        <dbReference type="ARBA" id="ARBA00022705"/>
    </source>
</evidence>
<dbReference type="Gene3D" id="3.30.470.30">
    <property type="entry name" value="DNA ligase/mRNA capping enzyme"/>
    <property type="match status" value="1"/>
</dbReference>
<dbReference type="SMART" id="SM00278">
    <property type="entry name" value="HhH1"/>
    <property type="match status" value="4"/>
</dbReference>
<accession>A0A5C7EX45</accession>
<evidence type="ECO:0000256" key="3">
    <source>
        <dbReference type="ARBA" id="ARBA00013308"/>
    </source>
</evidence>
<evidence type="ECO:0000256" key="7">
    <source>
        <dbReference type="ARBA" id="ARBA00022763"/>
    </source>
</evidence>
<dbReference type="GO" id="GO:0006281">
    <property type="term" value="P:DNA repair"/>
    <property type="evidence" value="ECO:0007669"/>
    <property type="project" value="UniProtKB-KW"/>
</dbReference>
<dbReference type="SMART" id="SM00292">
    <property type="entry name" value="BRCT"/>
    <property type="match status" value="1"/>
</dbReference>
<feature type="active site" description="N6-AMP-lysine intermediate" evidence="14">
    <location>
        <position position="117"/>
    </location>
</feature>
<dbReference type="PANTHER" id="PTHR23389:SF9">
    <property type="entry name" value="DNA LIGASE"/>
    <property type="match status" value="1"/>
</dbReference>
<evidence type="ECO:0000256" key="11">
    <source>
        <dbReference type="ARBA" id="ARBA00023204"/>
    </source>
</evidence>
<dbReference type="SMART" id="SM00532">
    <property type="entry name" value="LIGANc"/>
    <property type="match status" value="1"/>
</dbReference>
<evidence type="ECO:0000256" key="6">
    <source>
        <dbReference type="ARBA" id="ARBA00022723"/>
    </source>
</evidence>
<comment type="caution">
    <text evidence="14">Lacks conserved residue(s) required for the propagation of feature annotation.</text>
</comment>
<dbReference type="InterPro" id="IPR018239">
    <property type="entry name" value="DNA_ligase_AS"/>
</dbReference>
<dbReference type="OrthoDB" id="5298486at2"/>
<dbReference type="SUPFAM" id="SSF56091">
    <property type="entry name" value="DNA ligase/mRNA capping enzyme, catalytic domain"/>
    <property type="match status" value="1"/>
</dbReference>
<evidence type="ECO:0000256" key="13">
    <source>
        <dbReference type="ARBA" id="ARBA00060881"/>
    </source>
</evidence>
<feature type="binding site" evidence="14">
    <location>
        <position position="411"/>
    </location>
    <ligand>
        <name>Zn(2+)</name>
        <dbReference type="ChEBI" id="CHEBI:29105"/>
    </ligand>
</feature>
<keyword evidence="9 14" id="KW-0460">Magnesium</keyword>
<dbReference type="SUPFAM" id="SSF47781">
    <property type="entry name" value="RuvA domain 2-like"/>
    <property type="match status" value="1"/>
</dbReference>
<dbReference type="NCBIfam" id="NF005932">
    <property type="entry name" value="PRK07956.1"/>
    <property type="match status" value="1"/>
</dbReference>
<dbReference type="GO" id="GO:0006260">
    <property type="term" value="P:DNA replication"/>
    <property type="evidence" value="ECO:0007669"/>
    <property type="project" value="UniProtKB-KW"/>
</dbReference>
<dbReference type="GO" id="GO:0046872">
    <property type="term" value="F:metal ion binding"/>
    <property type="evidence" value="ECO:0007669"/>
    <property type="project" value="UniProtKB-KW"/>
</dbReference>
<dbReference type="PROSITE" id="PS50172">
    <property type="entry name" value="BRCT"/>
    <property type="match status" value="1"/>
</dbReference>
<evidence type="ECO:0000256" key="1">
    <source>
        <dbReference type="ARBA" id="ARBA00004067"/>
    </source>
</evidence>
<dbReference type="Pfam" id="PF14520">
    <property type="entry name" value="HHH_5"/>
    <property type="match status" value="1"/>
</dbReference>
<dbReference type="Pfam" id="PF01653">
    <property type="entry name" value="DNA_ligase_aden"/>
    <property type="match status" value="1"/>
</dbReference>
<dbReference type="FunFam" id="3.40.50.10190:FF:000054">
    <property type="entry name" value="DNA ligase"/>
    <property type="match status" value="1"/>
</dbReference>
<feature type="binding site" evidence="14">
    <location>
        <position position="293"/>
    </location>
    <ligand>
        <name>NAD(+)</name>
        <dbReference type="ChEBI" id="CHEBI:57540"/>
    </ligand>
</feature>
<evidence type="ECO:0000256" key="14">
    <source>
        <dbReference type="HAMAP-Rule" id="MF_01588"/>
    </source>
</evidence>
<evidence type="ECO:0000256" key="9">
    <source>
        <dbReference type="ARBA" id="ARBA00022842"/>
    </source>
</evidence>
<name>A0A5C7EX45_9PROT</name>
<feature type="binding site" evidence="14">
    <location>
        <position position="435"/>
    </location>
    <ligand>
        <name>Zn(2+)</name>
        <dbReference type="ChEBI" id="CHEBI:29105"/>
    </ligand>
</feature>
<keyword evidence="5 14" id="KW-0235">DNA replication</keyword>
<dbReference type="InterPro" id="IPR004150">
    <property type="entry name" value="NAD_DNA_ligase_OB"/>
</dbReference>
<dbReference type="EMBL" id="VPFL01000001">
    <property type="protein sequence ID" value="TXF13679.1"/>
    <property type="molecule type" value="Genomic_DNA"/>
</dbReference>
<dbReference type="Gene3D" id="3.40.50.10190">
    <property type="entry name" value="BRCT domain"/>
    <property type="match status" value="1"/>
</dbReference>
<dbReference type="PROSITE" id="PS01055">
    <property type="entry name" value="DNA_LIGASE_N1"/>
    <property type="match status" value="1"/>
</dbReference>
<feature type="binding site" evidence="14">
    <location>
        <begin position="84"/>
        <end position="85"/>
    </location>
    <ligand>
        <name>NAD(+)</name>
        <dbReference type="ChEBI" id="CHEBI:57540"/>
    </ligand>
</feature>
<dbReference type="Proteomes" id="UP000321201">
    <property type="component" value="Unassembled WGS sequence"/>
</dbReference>
<dbReference type="InterPro" id="IPR013840">
    <property type="entry name" value="DNAligase_N"/>
</dbReference>
<dbReference type="PANTHER" id="PTHR23389">
    <property type="entry name" value="CHROMOSOME TRANSMISSION FIDELITY FACTOR 18"/>
    <property type="match status" value="1"/>
</dbReference>
<evidence type="ECO:0000256" key="2">
    <source>
        <dbReference type="ARBA" id="ARBA00012722"/>
    </source>
</evidence>
<keyword evidence="18" id="KW-1185">Reference proteome</keyword>
<dbReference type="SUPFAM" id="SSF50249">
    <property type="entry name" value="Nucleic acid-binding proteins"/>
    <property type="match status" value="1"/>
</dbReference>
<reference evidence="17 18" key="1">
    <citation type="submission" date="2019-08" db="EMBL/GenBank/DDBJ databases">
        <title>Pelomicrobium methylotrophicum gen. nov., sp. nov. a moderately thermophilic, facultatively anaerobic, lithoautotrophic and methylotrophic bacterium isolated from a terrestrial mud volcano.</title>
        <authorList>
            <person name="Slobodkina G.B."/>
            <person name="Merkel A.Y."/>
            <person name="Slobodkin A.I."/>
        </authorList>
    </citation>
    <scope>NUCLEOTIDE SEQUENCE [LARGE SCALE GENOMIC DNA]</scope>
    <source>
        <strain evidence="17 18">SM250</strain>
    </source>
</reference>
<comment type="catalytic activity">
    <reaction evidence="12 14 15">
        <text>NAD(+) + (deoxyribonucleotide)n-3'-hydroxyl + 5'-phospho-(deoxyribonucleotide)m = (deoxyribonucleotide)n+m + AMP + beta-nicotinamide D-nucleotide.</text>
        <dbReference type="EC" id="6.5.1.2"/>
    </reaction>
</comment>
<sequence length="673" mass="75007">MKAPPAVVEEVNRLRQEIEQANYHYYVLDRPTIPDAEYDRLFRRLQALEAQYPELVTPESPTQRVGSAPLEAFPEVKHAVPMLSLNNAFDDQEVAAFDRRVREAVGADRIEYAVEPKFDGLAVSLLYRDGVFTQGATRGDGYTGEDVTANLRTVRAIPLRLQGQSLPTLLEVRGEVLMLKADFERLNAEQRARGQREFANPRNAAAGSLRQLDPRITATRPLTFFAYGIGRAQGRGLPEDRHSRLLDYLQERRIPVSPIREVVTGLEGLQRFYRQLLARRNELPYEVDGVVYKVDRLDYQQRLGFVSRAPRFAIAHKFPAQEEMTELLDIEVQVGRTGALTPVARLKPVFVGGVTVTSATLHNEDEIQRKDIRIGDTVIVRRAGDVIPEVVAAVVEKRPPHARRFVMPTRCPACGSAVVRLPEEAVARCSGGLVCPAQRKQALLHFASRRALDIEGLGEKLVDQLVDTGLVETPADLFRLTEDQLAALPRMGRKSAQNLLNALERSRENATLARFIYALGIRHVGETTARDLAQHFGSLDALMKASEEEMMAVPDVGPVVARSIRQFFAEPHNRAVIERLRPFYGACWCAQTRRAGAQKLSGKVFVLTGTLSSMTREEAKERIEALGGKVTGSVSRHTDYVVVGTDPGSKYERAQALGIPILDEEAFLKLVRS</sequence>
<dbReference type="Gene3D" id="6.20.10.30">
    <property type="match status" value="1"/>
</dbReference>
<dbReference type="CDD" id="cd17748">
    <property type="entry name" value="BRCT_DNA_ligase_like"/>
    <property type="match status" value="1"/>
</dbReference>
<dbReference type="InterPro" id="IPR013839">
    <property type="entry name" value="DNAligase_adenylation"/>
</dbReference>
<feature type="binding site" evidence="14">
    <location>
        <begin position="35"/>
        <end position="39"/>
    </location>
    <ligand>
        <name>NAD(+)</name>
        <dbReference type="ChEBI" id="CHEBI:57540"/>
    </ligand>
</feature>
<evidence type="ECO:0000256" key="15">
    <source>
        <dbReference type="RuleBase" id="RU000618"/>
    </source>
</evidence>
<evidence type="ECO:0000256" key="10">
    <source>
        <dbReference type="ARBA" id="ARBA00023027"/>
    </source>
</evidence>
<dbReference type="GO" id="GO:0003911">
    <property type="term" value="F:DNA ligase (NAD+) activity"/>
    <property type="evidence" value="ECO:0007669"/>
    <property type="project" value="UniProtKB-UniRule"/>
</dbReference>
<evidence type="ECO:0000256" key="4">
    <source>
        <dbReference type="ARBA" id="ARBA00022598"/>
    </source>
</evidence>
<feature type="domain" description="BRCT" evidence="16">
    <location>
        <begin position="595"/>
        <end position="673"/>
    </location>
</feature>
<feature type="binding site" evidence="14">
    <location>
        <position position="414"/>
    </location>
    <ligand>
        <name>Zn(2+)</name>
        <dbReference type="ChEBI" id="CHEBI:29105"/>
    </ligand>
</feature>
<dbReference type="AlphaFoldDB" id="A0A5C7EX45"/>
<dbReference type="Gene3D" id="2.40.50.140">
    <property type="entry name" value="Nucleic acid-binding proteins"/>
    <property type="match status" value="1"/>
</dbReference>
<dbReference type="FunCoup" id="A0A5C7EX45">
    <property type="interactions" value="447"/>
</dbReference>
<dbReference type="RefSeq" id="WP_147798265.1">
    <property type="nucleotide sequence ID" value="NZ_VPFL01000001.1"/>
</dbReference>
<feature type="binding site" evidence="14">
    <location>
        <position position="317"/>
    </location>
    <ligand>
        <name>NAD(+)</name>
        <dbReference type="ChEBI" id="CHEBI:57540"/>
    </ligand>
</feature>
<keyword evidence="6 14" id="KW-0479">Metal-binding</keyword>
<dbReference type="InterPro" id="IPR041663">
    <property type="entry name" value="DisA/LigA_HHH"/>
</dbReference>
<dbReference type="FunFam" id="2.40.50.140:FF:000012">
    <property type="entry name" value="DNA ligase"/>
    <property type="match status" value="1"/>
</dbReference>
<dbReference type="InterPro" id="IPR036420">
    <property type="entry name" value="BRCT_dom_sf"/>
</dbReference>
<dbReference type="NCBIfam" id="TIGR00575">
    <property type="entry name" value="dnlj"/>
    <property type="match status" value="1"/>
</dbReference>
<dbReference type="HAMAP" id="MF_01588">
    <property type="entry name" value="DNA_ligase_A"/>
    <property type="match status" value="1"/>
</dbReference>
<dbReference type="GO" id="GO:0005829">
    <property type="term" value="C:cytosol"/>
    <property type="evidence" value="ECO:0007669"/>
    <property type="project" value="TreeGrafter"/>
</dbReference>
<dbReference type="Pfam" id="PF12826">
    <property type="entry name" value="HHH_2"/>
    <property type="match status" value="1"/>
</dbReference>
<dbReference type="InterPro" id="IPR012340">
    <property type="entry name" value="NA-bd_OB-fold"/>
</dbReference>
<dbReference type="Pfam" id="PF03119">
    <property type="entry name" value="DNA_ligase_ZBD"/>
    <property type="match status" value="1"/>
</dbReference>
<comment type="caution">
    <text evidence="17">The sequence shown here is derived from an EMBL/GenBank/DDBJ whole genome shotgun (WGS) entry which is preliminary data.</text>
</comment>
<organism evidence="17 18">
    <name type="scientific">Pelomicrobium methylotrophicum</name>
    <dbReference type="NCBI Taxonomy" id="2602750"/>
    <lineage>
        <taxon>Bacteria</taxon>
        <taxon>Pseudomonadati</taxon>
        <taxon>Pseudomonadota</taxon>
        <taxon>Hydrogenophilia</taxon>
        <taxon>Hydrogenophilia incertae sedis</taxon>
        <taxon>Pelomicrobium</taxon>
    </lineage>
</organism>
<dbReference type="InParanoid" id="A0A5C7EX45"/>
<comment type="function">
    <text evidence="1 14">DNA ligase that catalyzes the formation of phosphodiester linkages between 5'-phosphoryl and 3'-hydroxyl groups in double-stranded DNA using NAD as a coenzyme and as the energy source for the reaction. It is essential for DNA replication and repair of damaged DNA.</text>
</comment>
<dbReference type="FunFam" id="1.10.287.610:FF:000002">
    <property type="entry name" value="DNA ligase"/>
    <property type="match status" value="1"/>
</dbReference>